<protein>
    <submittedName>
        <fullName evidence="2">Uncharacterized protein</fullName>
    </submittedName>
</protein>
<evidence type="ECO:0000313" key="2">
    <source>
        <dbReference type="EMBL" id="EGX57234.1"/>
    </source>
</evidence>
<dbReference type="AlphaFoldDB" id="G2GGY6"/>
<dbReference type="Proteomes" id="UP000004217">
    <property type="component" value="Unassembled WGS sequence"/>
</dbReference>
<proteinExistence type="predicted"/>
<sequence length="92" mass="9009">MEQQEDEVRRTTRAIVTACALSAAVLVASCGDGADTATPQGPPDRSAGATGSRTAGPAAGLVPGGRAADPRAPARPDASDSVFGSPTDLFGG</sequence>
<evidence type="ECO:0000256" key="1">
    <source>
        <dbReference type="SAM" id="MobiDB-lite"/>
    </source>
</evidence>
<comment type="caution">
    <text evidence="2">The sequence shown here is derived from an EMBL/GenBank/DDBJ whole genome shotgun (WGS) entry which is preliminary data.</text>
</comment>
<dbReference type="RefSeq" id="WP_007499410.1">
    <property type="nucleotide sequence ID" value="NZ_AGBF01000101.1"/>
</dbReference>
<gene>
    <name evidence="2" type="ORF">SZN_23851</name>
</gene>
<keyword evidence="3" id="KW-1185">Reference proteome</keyword>
<name>G2GGY6_9ACTN</name>
<accession>G2GGY6</accession>
<dbReference type="PATRIC" id="fig|700597.3.peg.4685"/>
<feature type="region of interest" description="Disordered" evidence="1">
    <location>
        <begin position="31"/>
        <end position="92"/>
    </location>
</feature>
<feature type="compositionally biased region" description="Basic and acidic residues" evidence="1">
    <location>
        <begin position="68"/>
        <end position="78"/>
    </location>
</feature>
<organism evidence="2 3">
    <name type="scientific">Streptomyces zinciresistens K42</name>
    <dbReference type="NCBI Taxonomy" id="700597"/>
    <lineage>
        <taxon>Bacteria</taxon>
        <taxon>Bacillati</taxon>
        <taxon>Actinomycetota</taxon>
        <taxon>Actinomycetes</taxon>
        <taxon>Kitasatosporales</taxon>
        <taxon>Streptomycetaceae</taxon>
        <taxon>Streptomyces</taxon>
    </lineage>
</organism>
<evidence type="ECO:0000313" key="3">
    <source>
        <dbReference type="Proteomes" id="UP000004217"/>
    </source>
</evidence>
<reference evidence="2 3" key="1">
    <citation type="submission" date="2011-08" db="EMBL/GenBank/DDBJ databases">
        <authorList>
            <person name="Lin Y."/>
            <person name="Hao X."/>
            <person name="Johnstone L."/>
            <person name="Miller S.J."/>
            <person name="Wei G."/>
            <person name="Rensing C."/>
        </authorList>
    </citation>
    <scope>NUCLEOTIDE SEQUENCE [LARGE SCALE GENOMIC DNA]</scope>
    <source>
        <strain evidence="2 3">K42</strain>
    </source>
</reference>
<dbReference type="EMBL" id="AGBF01000101">
    <property type="protein sequence ID" value="EGX57234.1"/>
    <property type="molecule type" value="Genomic_DNA"/>
</dbReference>